<name>A0A837KIH4_9BACL</name>
<dbReference type="EMBL" id="LDCN01000007">
    <property type="protein sequence ID" value="KLH97218.1"/>
    <property type="molecule type" value="Genomic_DNA"/>
</dbReference>
<reference evidence="1 2" key="1">
    <citation type="submission" date="2015-05" db="EMBL/GenBank/DDBJ databases">
        <title>Genome sequencing project for genomic taxonomy and phylogenomics of Bacillus-like bacteria.</title>
        <authorList>
            <person name="Liu B."/>
            <person name="Wang J."/>
            <person name="Zhu Y."/>
            <person name="Liu G."/>
            <person name="Chen Q."/>
            <person name="Chen Z."/>
            <person name="Lan J."/>
            <person name="Che J."/>
            <person name="Ge C."/>
            <person name="Shi H."/>
            <person name="Pan Z."/>
            <person name="Liu X."/>
        </authorList>
    </citation>
    <scope>NUCLEOTIDE SEQUENCE [LARGE SCALE GENOMIC DNA]</scope>
    <source>
        <strain evidence="1 2">DSM 9885</strain>
    </source>
</reference>
<comment type="caution">
    <text evidence="1">The sequence shown here is derived from an EMBL/GenBank/DDBJ whole genome shotgun (WGS) entry which is preliminary data.</text>
</comment>
<organism evidence="1 2">
    <name type="scientific">Brevibacillus formosus</name>
    <dbReference type="NCBI Taxonomy" id="54913"/>
    <lineage>
        <taxon>Bacteria</taxon>
        <taxon>Bacillati</taxon>
        <taxon>Bacillota</taxon>
        <taxon>Bacilli</taxon>
        <taxon>Bacillales</taxon>
        <taxon>Paenibacillaceae</taxon>
        <taxon>Brevibacillus</taxon>
    </lineage>
</organism>
<dbReference type="AlphaFoldDB" id="A0A837KIH4"/>
<evidence type="ECO:0000313" key="1">
    <source>
        <dbReference type="EMBL" id="KLH97218.1"/>
    </source>
</evidence>
<accession>A0A837KIH4</accession>
<dbReference type="Proteomes" id="UP000035218">
    <property type="component" value="Unassembled WGS sequence"/>
</dbReference>
<protein>
    <submittedName>
        <fullName evidence="1">Uncharacterized protein</fullName>
    </submittedName>
</protein>
<gene>
    <name evidence="1" type="ORF">AA984_21920</name>
</gene>
<proteinExistence type="predicted"/>
<evidence type="ECO:0000313" key="2">
    <source>
        <dbReference type="Proteomes" id="UP000035218"/>
    </source>
</evidence>
<sequence length="101" mass="10929">MFIPYPLSKKRILHAHLPSSAKPLVQAWKPYTGKVGTSCYCESPVENDCTCPFGLCTPGLQKNTHMMMTPLVPGTQASSLVAALMAWVEMVAGMDKETASV</sequence>